<evidence type="ECO:0000313" key="19">
    <source>
        <dbReference type="Proteomes" id="UP000494163"/>
    </source>
</evidence>
<dbReference type="PROSITE" id="PS50011">
    <property type="entry name" value="PROTEIN_KINASE_DOM"/>
    <property type="match status" value="1"/>
</dbReference>
<dbReference type="GO" id="GO:0000045">
    <property type="term" value="P:autophagosome assembly"/>
    <property type="evidence" value="ECO:0007669"/>
    <property type="project" value="TreeGrafter"/>
</dbReference>
<evidence type="ECO:0000256" key="7">
    <source>
        <dbReference type="ARBA" id="ARBA00022679"/>
    </source>
</evidence>
<dbReference type="PANTHER" id="PTHR24348">
    <property type="entry name" value="SERINE/THREONINE-PROTEIN KINASE UNC-51-RELATED"/>
    <property type="match status" value="1"/>
</dbReference>
<dbReference type="FunFam" id="3.30.200.20:FF:000042">
    <property type="entry name" value="Aurora kinase A"/>
    <property type="match status" value="1"/>
</dbReference>
<dbReference type="Gene3D" id="1.20.58.80">
    <property type="entry name" value="Phosphotransferase system, lactose/cellobiose-type IIA subunit"/>
    <property type="match status" value="2"/>
</dbReference>
<dbReference type="InterPro" id="IPR011009">
    <property type="entry name" value="Kinase-like_dom_sf"/>
</dbReference>
<evidence type="ECO:0000256" key="8">
    <source>
        <dbReference type="ARBA" id="ARBA00022737"/>
    </source>
</evidence>
<organism evidence="18 19">
    <name type="scientific">Drosophila busckii</name>
    <name type="common">Fruit fly</name>
    <dbReference type="NCBI Taxonomy" id="30019"/>
    <lineage>
        <taxon>Eukaryota</taxon>
        <taxon>Metazoa</taxon>
        <taxon>Ecdysozoa</taxon>
        <taxon>Arthropoda</taxon>
        <taxon>Hexapoda</taxon>
        <taxon>Insecta</taxon>
        <taxon>Pterygota</taxon>
        <taxon>Neoptera</taxon>
        <taxon>Endopterygota</taxon>
        <taxon>Diptera</taxon>
        <taxon>Brachycera</taxon>
        <taxon>Muscomorpha</taxon>
        <taxon>Ephydroidea</taxon>
        <taxon>Drosophilidae</taxon>
        <taxon>Drosophila</taxon>
    </lineage>
</organism>
<protein>
    <recommendedName>
        <fullName evidence="2">non-specific serine/threonine protein kinase</fullName>
        <ecNumber evidence="2">2.7.11.1</ecNumber>
    </recommendedName>
</protein>
<dbReference type="OMA" id="NAFEMEI"/>
<feature type="coiled-coil region" evidence="16">
    <location>
        <begin position="124"/>
        <end position="155"/>
    </location>
</feature>
<dbReference type="FunFam" id="1.20.58.80:FF:000025">
    <property type="entry name" value="serine/threonine-protein kinase ULK3"/>
    <property type="match status" value="1"/>
</dbReference>
<dbReference type="SUPFAM" id="SSF56112">
    <property type="entry name" value="Protein kinase-like (PK-like)"/>
    <property type="match status" value="1"/>
</dbReference>
<dbReference type="EMBL" id="CP012526">
    <property type="protein sequence ID" value="ALC47130.1"/>
    <property type="molecule type" value="Genomic_DNA"/>
</dbReference>
<evidence type="ECO:0000256" key="10">
    <source>
        <dbReference type="ARBA" id="ARBA00022777"/>
    </source>
</evidence>
<dbReference type="GO" id="GO:0005829">
    <property type="term" value="C:cytosol"/>
    <property type="evidence" value="ECO:0007669"/>
    <property type="project" value="TreeGrafter"/>
</dbReference>
<keyword evidence="6" id="KW-0551">Lipid droplet</keyword>
<keyword evidence="16" id="KW-0175">Coiled coil</keyword>
<dbReference type="SMART" id="SM00220">
    <property type="entry name" value="S_TKc"/>
    <property type="match status" value="1"/>
</dbReference>
<sequence>MSLPLITDYDILEKLGVGSYASVYKARHKKQRTYHAIKYVEMSTLSQSSRDNLITEIRLLRDLNHKYIVTLQDFFWDDNALQYFVPLITEETDAKRRQALRNRSLNYMKRAEEIKNFIIEDEYKQLAERQLKAAKASAAQQAERLNCAAANDEQQPTTSSARMAEMLEPDIRYKQLFSLSHSSPSLKTGLEIGRKGELYLYERKLDAALESYTAALGILVPFVNNEPKGERRNLLLQQLEFWIKEAESIKSILSAKHLDEEEQKLSTVRSCSIQ</sequence>
<comment type="subcellular location">
    <subcellularLocation>
        <location evidence="1">Cytoplasm</location>
    </subcellularLocation>
</comment>
<dbReference type="SUPFAM" id="SSF116846">
    <property type="entry name" value="MIT domain"/>
    <property type="match status" value="2"/>
</dbReference>
<dbReference type="GO" id="GO:0042594">
    <property type="term" value="P:response to starvation"/>
    <property type="evidence" value="ECO:0007669"/>
    <property type="project" value="TreeGrafter"/>
</dbReference>
<dbReference type="GO" id="GO:0005776">
    <property type="term" value="C:autophagosome"/>
    <property type="evidence" value="ECO:0007669"/>
    <property type="project" value="TreeGrafter"/>
</dbReference>
<evidence type="ECO:0000256" key="9">
    <source>
        <dbReference type="ARBA" id="ARBA00022741"/>
    </source>
</evidence>
<dbReference type="InterPro" id="IPR007330">
    <property type="entry name" value="MIT_dom"/>
</dbReference>
<dbReference type="GO" id="GO:0061709">
    <property type="term" value="P:reticulophagy"/>
    <property type="evidence" value="ECO:0007669"/>
    <property type="project" value="TreeGrafter"/>
</dbReference>
<dbReference type="GO" id="GO:0004674">
    <property type="term" value="F:protein serine/threonine kinase activity"/>
    <property type="evidence" value="ECO:0007669"/>
    <property type="project" value="UniProtKB-KW"/>
</dbReference>
<dbReference type="OrthoDB" id="346907at2759"/>
<name>A0A0M4EV61_DROBS</name>
<keyword evidence="12" id="KW-0524">Neurogenesis</keyword>
<proteinExistence type="predicted"/>
<dbReference type="EC" id="2.7.11.1" evidence="2"/>
<dbReference type="InterPro" id="IPR000719">
    <property type="entry name" value="Prot_kinase_dom"/>
</dbReference>
<dbReference type="Pfam" id="PF04212">
    <property type="entry name" value="MIT"/>
    <property type="match status" value="1"/>
</dbReference>
<dbReference type="STRING" id="30019.A0A0M4EV61"/>
<dbReference type="GO" id="GO:0010506">
    <property type="term" value="P:regulation of autophagy"/>
    <property type="evidence" value="ECO:0007669"/>
    <property type="project" value="InterPro"/>
</dbReference>
<keyword evidence="11" id="KW-0067">ATP-binding</keyword>
<evidence type="ECO:0000256" key="14">
    <source>
        <dbReference type="ARBA" id="ARBA00047899"/>
    </source>
</evidence>
<evidence type="ECO:0000256" key="1">
    <source>
        <dbReference type="ARBA" id="ARBA00004496"/>
    </source>
</evidence>
<dbReference type="AlphaFoldDB" id="A0A0M4EV61"/>
<comment type="catalytic activity">
    <reaction evidence="14">
        <text>L-threonyl-[protein] + ATP = O-phospho-L-threonyl-[protein] + ADP + H(+)</text>
        <dbReference type="Rhea" id="RHEA:46608"/>
        <dbReference type="Rhea" id="RHEA-COMP:11060"/>
        <dbReference type="Rhea" id="RHEA-COMP:11605"/>
        <dbReference type="ChEBI" id="CHEBI:15378"/>
        <dbReference type="ChEBI" id="CHEBI:30013"/>
        <dbReference type="ChEBI" id="CHEBI:30616"/>
        <dbReference type="ChEBI" id="CHEBI:61977"/>
        <dbReference type="ChEBI" id="CHEBI:456216"/>
        <dbReference type="EC" id="2.7.11.1"/>
    </reaction>
</comment>
<accession>A0A0M4EV61</accession>
<dbReference type="Proteomes" id="UP000494163">
    <property type="component" value="Chromosome 3R"/>
</dbReference>
<dbReference type="InterPro" id="IPR045269">
    <property type="entry name" value="Atg1-like"/>
</dbReference>
<feature type="domain" description="Protein kinase" evidence="17">
    <location>
        <begin position="9"/>
        <end position="274"/>
    </location>
</feature>
<dbReference type="Pfam" id="PF00069">
    <property type="entry name" value="Pkinase"/>
    <property type="match status" value="1"/>
</dbReference>
<keyword evidence="5" id="KW-0723">Serine/threonine-protein kinase</keyword>
<dbReference type="GO" id="GO:0034727">
    <property type="term" value="P:piecemeal microautophagy of the nucleus"/>
    <property type="evidence" value="ECO:0007669"/>
    <property type="project" value="TreeGrafter"/>
</dbReference>
<dbReference type="GO" id="GO:0005524">
    <property type="term" value="F:ATP binding"/>
    <property type="evidence" value="ECO:0007669"/>
    <property type="project" value="UniProtKB-KW"/>
</dbReference>
<keyword evidence="9" id="KW-0547">Nucleotide-binding</keyword>
<dbReference type="PANTHER" id="PTHR24348:SF65">
    <property type="entry name" value="SERINE_THREONINE-PROTEIN KINASE ULK3"/>
    <property type="match status" value="1"/>
</dbReference>
<dbReference type="GO" id="GO:0000422">
    <property type="term" value="P:autophagy of mitochondrion"/>
    <property type="evidence" value="ECO:0007669"/>
    <property type="project" value="TreeGrafter"/>
</dbReference>
<evidence type="ECO:0000256" key="4">
    <source>
        <dbReference type="ARBA" id="ARBA00022490"/>
    </source>
</evidence>
<evidence type="ECO:0000313" key="18">
    <source>
        <dbReference type="EMBL" id="ALC47130.1"/>
    </source>
</evidence>
<keyword evidence="4" id="KW-0963">Cytoplasm</keyword>
<evidence type="ECO:0000256" key="3">
    <source>
        <dbReference type="ARBA" id="ARBA00022473"/>
    </source>
</evidence>
<keyword evidence="10" id="KW-0418">Kinase</keyword>
<evidence type="ECO:0000256" key="15">
    <source>
        <dbReference type="ARBA" id="ARBA00048679"/>
    </source>
</evidence>
<evidence type="ECO:0000259" key="17">
    <source>
        <dbReference type="PROSITE" id="PS50011"/>
    </source>
</evidence>
<evidence type="ECO:0000256" key="12">
    <source>
        <dbReference type="ARBA" id="ARBA00022902"/>
    </source>
</evidence>
<dbReference type="GO" id="GO:0007399">
    <property type="term" value="P:nervous system development"/>
    <property type="evidence" value="ECO:0007669"/>
    <property type="project" value="UniProtKB-KW"/>
</dbReference>
<keyword evidence="13" id="KW-0072">Autophagy</keyword>
<keyword evidence="8" id="KW-0677">Repeat</keyword>
<keyword evidence="7" id="KW-0808">Transferase</keyword>
<keyword evidence="3" id="KW-0217">Developmental protein</keyword>
<dbReference type="Gene3D" id="3.30.200.20">
    <property type="entry name" value="Phosphorylase Kinase, domain 1"/>
    <property type="match status" value="1"/>
</dbReference>
<evidence type="ECO:0000256" key="13">
    <source>
        <dbReference type="ARBA" id="ARBA00023006"/>
    </source>
</evidence>
<evidence type="ECO:0000256" key="16">
    <source>
        <dbReference type="SAM" id="Coils"/>
    </source>
</evidence>
<evidence type="ECO:0000256" key="6">
    <source>
        <dbReference type="ARBA" id="ARBA00022677"/>
    </source>
</evidence>
<evidence type="ECO:0000256" key="5">
    <source>
        <dbReference type="ARBA" id="ARBA00022527"/>
    </source>
</evidence>
<gene>
    <name evidence="18" type="ORF">Dbus_chr3Rg1880</name>
</gene>
<evidence type="ECO:0000256" key="2">
    <source>
        <dbReference type="ARBA" id="ARBA00012513"/>
    </source>
</evidence>
<comment type="catalytic activity">
    <reaction evidence="15">
        <text>L-seryl-[protein] + ATP = O-phospho-L-seryl-[protein] + ADP + H(+)</text>
        <dbReference type="Rhea" id="RHEA:17989"/>
        <dbReference type="Rhea" id="RHEA-COMP:9863"/>
        <dbReference type="Rhea" id="RHEA-COMP:11604"/>
        <dbReference type="ChEBI" id="CHEBI:15378"/>
        <dbReference type="ChEBI" id="CHEBI:29999"/>
        <dbReference type="ChEBI" id="CHEBI:30616"/>
        <dbReference type="ChEBI" id="CHEBI:83421"/>
        <dbReference type="ChEBI" id="CHEBI:456216"/>
        <dbReference type="EC" id="2.7.11.1"/>
    </reaction>
</comment>
<keyword evidence="19" id="KW-1185">Reference proteome</keyword>
<dbReference type="InterPro" id="IPR036181">
    <property type="entry name" value="MIT_dom_sf"/>
</dbReference>
<reference evidence="18 19" key="1">
    <citation type="submission" date="2015-08" db="EMBL/GenBank/DDBJ databases">
        <title>Ancestral chromatin configuration constrains chromatin evolution on differentiating sex chromosomes in Drosophila.</title>
        <authorList>
            <person name="Zhou Q."/>
            <person name="Bachtrog D."/>
        </authorList>
    </citation>
    <scope>NUCLEOTIDE SEQUENCE [LARGE SCALE GENOMIC DNA]</scope>
    <source>
        <tissue evidence="18">Whole larvae</tissue>
    </source>
</reference>
<dbReference type="GO" id="GO:0034045">
    <property type="term" value="C:phagophore assembly site membrane"/>
    <property type="evidence" value="ECO:0007669"/>
    <property type="project" value="TreeGrafter"/>
</dbReference>
<evidence type="ECO:0000256" key="11">
    <source>
        <dbReference type="ARBA" id="ARBA00022840"/>
    </source>
</evidence>